<evidence type="ECO:0000313" key="4">
    <source>
        <dbReference type="EMBL" id="KKP66149.1"/>
    </source>
</evidence>
<dbReference type="AlphaFoldDB" id="A0A0G0B9X7"/>
<dbReference type="GO" id="GO:0016757">
    <property type="term" value="F:glycosyltransferase activity"/>
    <property type="evidence" value="ECO:0007669"/>
    <property type="project" value="UniProtKB-KW"/>
</dbReference>
<proteinExistence type="predicted"/>
<dbReference type="InterPro" id="IPR029057">
    <property type="entry name" value="PRTase-like"/>
</dbReference>
<evidence type="ECO:0000313" key="5">
    <source>
        <dbReference type="Proteomes" id="UP000034127"/>
    </source>
</evidence>
<organism evidence="4 5">
    <name type="scientific">Candidatus Roizmanbacteria bacterium GW2011_GWC2_35_12</name>
    <dbReference type="NCBI Taxonomy" id="1618485"/>
    <lineage>
        <taxon>Bacteria</taxon>
        <taxon>Candidatus Roizmaniibacteriota</taxon>
    </lineage>
</organism>
<keyword evidence="2 4" id="KW-0808">Transferase</keyword>
<protein>
    <submittedName>
        <fullName evidence="4">Purine phosphoribosyltransferase</fullName>
    </submittedName>
</protein>
<sequence length="178" mass="20886">MKYVKISWDKLEKDCISLVNKLGNKKFDRIICISRGGLPWARVLSDFLKLPISHLAVESYADLKQIKRPVVTESPKDLPRPEKWLVVDDVSDTGDTFALVVEHLKKYRTKKIFTVSPYIKPKTKFIPDFYVESIDAWIIFPYEIRETYEAFLKIYKTSKKAKQMLLKNGLKNWEIENL</sequence>
<reference evidence="4 5" key="1">
    <citation type="journal article" date="2015" name="Nature">
        <title>rRNA introns, odd ribosomes, and small enigmatic genomes across a large radiation of phyla.</title>
        <authorList>
            <person name="Brown C.T."/>
            <person name="Hug L.A."/>
            <person name="Thomas B.C."/>
            <person name="Sharon I."/>
            <person name="Castelle C.J."/>
            <person name="Singh A."/>
            <person name="Wilkins M.J."/>
            <person name="Williams K.H."/>
            <person name="Banfield J.F."/>
        </authorList>
    </citation>
    <scope>NUCLEOTIDE SEQUENCE [LARGE SCALE GENOMIC DNA]</scope>
</reference>
<dbReference type="PANTHER" id="PTHR43363">
    <property type="entry name" value="HYPOXANTHINE PHOSPHORIBOSYLTRANSFERASE"/>
    <property type="match status" value="1"/>
</dbReference>
<dbReference type="CDD" id="cd06223">
    <property type="entry name" value="PRTases_typeI"/>
    <property type="match status" value="1"/>
</dbReference>
<dbReference type="EMBL" id="LBPX01000037">
    <property type="protein sequence ID" value="KKP66149.1"/>
    <property type="molecule type" value="Genomic_DNA"/>
</dbReference>
<comment type="caution">
    <text evidence="4">The sequence shown here is derived from an EMBL/GenBank/DDBJ whole genome shotgun (WGS) entry which is preliminary data.</text>
</comment>
<dbReference type="Pfam" id="PF00156">
    <property type="entry name" value="Pribosyltran"/>
    <property type="match status" value="1"/>
</dbReference>
<keyword evidence="1 4" id="KW-0328">Glycosyltransferase</keyword>
<dbReference type="PANTHER" id="PTHR43363:SF1">
    <property type="entry name" value="HYPOXANTHINE-GUANINE PHOSPHORIBOSYLTRANSFERASE"/>
    <property type="match status" value="1"/>
</dbReference>
<evidence type="ECO:0000259" key="3">
    <source>
        <dbReference type="Pfam" id="PF00156"/>
    </source>
</evidence>
<dbReference type="Proteomes" id="UP000034127">
    <property type="component" value="Unassembled WGS sequence"/>
</dbReference>
<dbReference type="SUPFAM" id="SSF53271">
    <property type="entry name" value="PRTase-like"/>
    <property type="match status" value="1"/>
</dbReference>
<dbReference type="InterPro" id="IPR000836">
    <property type="entry name" value="PRTase_dom"/>
</dbReference>
<accession>A0A0G0B9X7</accession>
<evidence type="ECO:0000256" key="1">
    <source>
        <dbReference type="ARBA" id="ARBA00022676"/>
    </source>
</evidence>
<dbReference type="Gene3D" id="3.40.50.2020">
    <property type="match status" value="1"/>
</dbReference>
<gene>
    <name evidence="4" type="ORF">UR63_C0037G0008</name>
</gene>
<name>A0A0G0B9X7_9BACT</name>
<evidence type="ECO:0000256" key="2">
    <source>
        <dbReference type="ARBA" id="ARBA00022679"/>
    </source>
</evidence>
<feature type="domain" description="Phosphoribosyltransferase" evidence="3">
    <location>
        <begin position="14"/>
        <end position="141"/>
    </location>
</feature>